<keyword evidence="2" id="KW-0812">Transmembrane</keyword>
<feature type="transmembrane region" description="Helical" evidence="2">
    <location>
        <begin position="54"/>
        <end position="76"/>
    </location>
</feature>
<reference evidence="3 4" key="1">
    <citation type="submission" date="2019-07" db="EMBL/GenBank/DDBJ databases">
        <title>Quadrisphaera sp. strain DD2A genome sequencing and assembly.</title>
        <authorList>
            <person name="Kim I."/>
        </authorList>
    </citation>
    <scope>NUCLEOTIDE SEQUENCE [LARGE SCALE GENOMIC DNA]</scope>
    <source>
        <strain evidence="3 4">DD2A</strain>
    </source>
</reference>
<sequence length="81" mass="8917">MSSTPPPPSDQPSDQPSQQAYQPRPDPRRRLVGVGFAILGGYFAYGVWQVEMSGWLKALLLAVFAGVAVYGVVQLLQSRRR</sequence>
<gene>
    <name evidence="3" type="ORF">FMM08_03485</name>
</gene>
<keyword evidence="2" id="KW-1133">Transmembrane helix</keyword>
<feature type="transmembrane region" description="Helical" evidence="2">
    <location>
        <begin position="31"/>
        <end position="48"/>
    </location>
</feature>
<feature type="compositionally biased region" description="Low complexity" evidence="1">
    <location>
        <begin position="11"/>
        <end position="23"/>
    </location>
</feature>
<dbReference type="RefSeq" id="WP_147924981.1">
    <property type="nucleotide sequence ID" value="NZ_VKAC01000002.1"/>
</dbReference>
<dbReference type="EMBL" id="VKAC01000002">
    <property type="protein sequence ID" value="TXR57340.1"/>
    <property type="molecule type" value="Genomic_DNA"/>
</dbReference>
<accession>A0A5C8ZKF3</accession>
<dbReference type="AlphaFoldDB" id="A0A5C8ZKF3"/>
<protein>
    <submittedName>
        <fullName evidence="3">Uncharacterized protein</fullName>
    </submittedName>
</protein>
<keyword evidence="4" id="KW-1185">Reference proteome</keyword>
<comment type="caution">
    <text evidence="3">The sequence shown here is derived from an EMBL/GenBank/DDBJ whole genome shotgun (WGS) entry which is preliminary data.</text>
</comment>
<organism evidence="3 4">
    <name type="scientific">Quadrisphaera setariae</name>
    <dbReference type="NCBI Taxonomy" id="2593304"/>
    <lineage>
        <taxon>Bacteria</taxon>
        <taxon>Bacillati</taxon>
        <taxon>Actinomycetota</taxon>
        <taxon>Actinomycetes</taxon>
        <taxon>Kineosporiales</taxon>
        <taxon>Kineosporiaceae</taxon>
        <taxon>Quadrisphaera</taxon>
    </lineage>
</organism>
<keyword evidence="2" id="KW-0472">Membrane</keyword>
<feature type="compositionally biased region" description="Pro residues" evidence="1">
    <location>
        <begin position="1"/>
        <end position="10"/>
    </location>
</feature>
<dbReference type="Proteomes" id="UP000321234">
    <property type="component" value="Unassembled WGS sequence"/>
</dbReference>
<evidence type="ECO:0000256" key="2">
    <source>
        <dbReference type="SAM" id="Phobius"/>
    </source>
</evidence>
<feature type="region of interest" description="Disordered" evidence="1">
    <location>
        <begin position="1"/>
        <end position="28"/>
    </location>
</feature>
<proteinExistence type="predicted"/>
<evidence type="ECO:0000313" key="3">
    <source>
        <dbReference type="EMBL" id="TXR57340.1"/>
    </source>
</evidence>
<evidence type="ECO:0000256" key="1">
    <source>
        <dbReference type="SAM" id="MobiDB-lite"/>
    </source>
</evidence>
<evidence type="ECO:0000313" key="4">
    <source>
        <dbReference type="Proteomes" id="UP000321234"/>
    </source>
</evidence>
<name>A0A5C8ZKF3_9ACTN</name>